<dbReference type="EMBL" id="CP072385">
    <property type="protein sequence ID" value="QUC12611.1"/>
    <property type="molecule type" value="Genomic_DNA"/>
</dbReference>
<dbReference type="EMBL" id="LR134406">
    <property type="protein sequence ID" value="VEH70569.1"/>
    <property type="molecule type" value="Genomic_DNA"/>
</dbReference>
<comment type="subcellular location">
    <subcellularLocation>
        <location evidence="1">Membrane</location>
    </subcellularLocation>
</comment>
<evidence type="ECO:0000256" key="4">
    <source>
        <dbReference type="SAM" id="SignalP"/>
    </source>
</evidence>
<evidence type="ECO:0000256" key="2">
    <source>
        <dbReference type="ARBA" id="ARBA00007171"/>
    </source>
</evidence>
<dbReference type="InterPro" id="IPR001460">
    <property type="entry name" value="PCN-bd_Tpept"/>
</dbReference>
<dbReference type="GO" id="GO:0005886">
    <property type="term" value="C:plasma membrane"/>
    <property type="evidence" value="ECO:0007669"/>
    <property type="project" value="TreeGrafter"/>
</dbReference>
<dbReference type="InterPro" id="IPR012338">
    <property type="entry name" value="Beta-lactam/transpept-like"/>
</dbReference>
<keyword evidence="3" id="KW-0472">Membrane</keyword>
<sequence>MRIRAFMMALLLLVMVCVGRAVQLQALEAQSFAAQAAEKMKNTRELLPERGAITDRNGVVLAATQPAMRITADPDMVQSNGADKRYPVSAKKQEEADAAPKAVAKILAAHLGGNESKYLEILSAKDTRYAEIARHVPAATWSKIEEDMQKGIDGDGKRRWYGLFAENDPLRTYPNRTSASNVVGFVNGDGKGAAGLEGLLDSQLAGTPGQEVYERSTYGRIPLGTSVLTPPVNGASYSLTIDADLQWFAEQALADGMAKAGAKTGSVLVMNPNNGEILALATAPSFDSANPGATDAGNLGNRTVTEAYEPGSTEKVLTMAALADSGLVTPDTKVDVPASITSGSGTVKDSFEHGRLKLTARGVMAQSSNIGTIKLARQMDKAKLREYLASFGLGSAPGSGLPAETSGSLPEADMADYTRDQISFGQGLSVSVMQMGAALSAAVNGGTYHQPQIIRSAANADGTPISLPTPTSRRVISEEASGMVVNMMEAVITSVSSERAIPGYRTAGKSGTAQRYDSSCKCYNGYTSSFVGIAPAENPQLLVYVVLDQPTNGNLGSQLALPVVNNVLQTALPNYNVAPSSTPAPKEPLEWE</sequence>
<feature type="domain" description="Penicillin-binding protein dimerisation" evidence="6">
    <location>
        <begin position="48"/>
        <end position="221"/>
    </location>
</feature>
<dbReference type="EC" id="2.4.1.129" evidence="8"/>
<dbReference type="InterPro" id="IPR050515">
    <property type="entry name" value="Beta-lactam/transpept"/>
</dbReference>
<keyword evidence="8" id="KW-0328">Glycosyltransferase</keyword>
<gene>
    <name evidence="8" type="primary">ftsI</name>
    <name evidence="7" type="ORF">J5A53_06250</name>
    <name evidence="8" type="ORF">NCTC12967_01870</name>
</gene>
<feature type="chain" id="PRO_5043184858" evidence="4">
    <location>
        <begin position="27"/>
        <end position="592"/>
    </location>
</feature>
<dbReference type="GeneID" id="64407324"/>
<dbReference type="RefSeq" id="WP_041696512.1">
    <property type="nucleotide sequence ID" value="NZ_CAJZDL010000121.1"/>
</dbReference>
<dbReference type="Pfam" id="PF00905">
    <property type="entry name" value="Transpeptidase"/>
    <property type="match status" value="1"/>
</dbReference>
<dbReference type="Gene3D" id="3.90.1310.10">
    <property type="entry name" value="Penicillin-binding protein 2a (Domain 2)"/>
    <property type="match status" value="1"/>
</dbReference>
<feature type="signal peptide" evidence="4">
    <location>
        <begin position="1"/>
        <end position="26"/>
    </location>
</feature>
<proteinExistence type="inferred from homology"/>
<dbReference type="GO" id="GO:0071555">
    <property type="term" value="P:cell wall organization"/>
    <property type="evidence" value="ECO:0007669"/>
    <property type="project" value="TreeGrafter"/>
</dbReference>
<reference evidence="7" key="2">
    <citation type="submission" date="2021-03" db="EMBL/GenBank/DDBJ databases">
        <title>Human Oral Microbial Genomes.</title>
        <authorList>
            <person name="Johnston C.D."/>
            <person name="Chen T."/>
            <person name="Dewhirst F.E."/>
        </authorList>
    </citation>
    <scope>NUCLEOTIDE SEQUENCE</scope>
    <source>
        <strain evidence="7">F0714</strain>
    </source>
</reference>
<keyword evidence="9" id="KW-1185">Reference proteome</keyword>
<reference evidence="8 9" key="1">
    <citation type="submission" date="2018-12" db="EMBL/GenBank/DDBJ databases">
        <authorList>
            <consortium name="Pathogen Informatics"/>
        </authorList>
    </citation>
    <scope>NUCLEOTIDE SEQUENCE [LARGE SCALE GENOMIC DNA]</scope>
    <source>
        <strain evidence="8 9">NCTC12967</strain>
    </source>
</reference>
<dbReference type="Gene3D" id="3.30.450.330">
    <property type="match status" value="1"/>
</dbReference>
<comment type="similarity">
    <text evidence="2">Belongs to the transpeptidase family.</text>
</comment>
<protein>
    <submittedName>
        <fullName evidence="7">Penicillin-binding protein 2</fullName>
    </submittedName>
    <submittedName>
        <fullName evidence="8">Peptidoglycan synthase FtsI</fullName>
        <ecNumber evidence="8">2.4.1.129</ecNumber>
    </submittedName>
</protein>
<dbReference type="SUPFAM" id="SSF56519">
    <property type="entry name" value="Penicillin binding protein dimerisation domain"/>
    <property type="match status" value="1"/>
</dbReference>
<dbReference type="Proteomes" id="UP000677180">
    <property type="component" value="Chromosome"/>
</dbReference>
<dbReference type="Proteomes" id="UP000273044">
    <property type="component" value="Chromosome"/>
</dbReference>
<dbReference type="OrthoDB" id="9789078at2"/>
<name>A0A3N4DQV6_9ACTN</name>
<dbReference type="PANTHER" id="PTHR30627">
    <property type="entry name" value="PEPTIDOGLYCAN D,D-TRANSPEPTIDASE"/>
    <property type="match status" value="1"/>
</dbReference>
<dbReference type="Gene3D" id="3.40.710.10">
    <property type="entry name" value="DD-peptidase/beta-lactamase superfamily"/>
    <property type="match status" value="1"/>
</dbReference>
<evidence type="ECO:0000313" key="7">
    <source>
        <dbReference type="EMBL" id="QUC12611.1"/>
    </source>
</evidence>
<evidence type="ECO:0000259" key="5">
    <source>
        <dbReference type="Pfam" id="PF00905"/>
    </source>
</evidence>
<evidence type="ECO:0000313" key="8">
    <source>
        <dbReference type="EMBL" id="VEH70569.1"/>
    </source>
</evidence>
<dbReference type="Pfam" id="PF03717">
    <property type="entry name" value="PBP_dimer"/>
    <property type="match status" value="1"/>
</dbReference>
<dbReference type="AlphaFoldDB" id="A0A3N4DQV6"/>
<dbReference type="GO" id="GO:0016757">
    <property type="term" value="F:glycosyltransferase activity"/>
    <property type="evidence" value="ECO:0007669"/>
    <property type="project" value="UniProtKB-KW"/>
</dbReference>
<evidence type="ECO:0000256" key="1">
    <source>
        <dbReference type="ARBA" id="ARBA00004370"/>
    </source>
</evidence>
<keyword evidence="8" id="KW-0808">Transferase</keyword>
<accession>A0A3N4DQV6</accession>
<feature type="domain" description="Penicillin-binding protein transpeptidase" evidence="5">
    <location>
        <begin position="265"/>
        <end position="569"/>
    </location>
</feature>
<keyword evidence="4" id="KW-0732">Signal</keyword>
<evidence type="ECO:0000313" key="9">
    <source>
        <dbReference type="Proteomes" id="UP000273044"/>
    </source>
</evidence>
<dbReference type="PANTHER" id="PTHR30627:SF1">
    <property type="entry name" value="PEPTIDOGLYCAN D,D-TRANSPEPTIDASE FTSI"/>
    <property type="match status" value="1"/>
</dbReference>
<dbReference type="InterPro" id="IPR005311">
    <property type="entry name" value="PBP_dimer"/>
</dbReference>
<evidence type="ECO:0000259" key="6">
    <source>
        <dbReference type="Pfam" id="PF03717"/>
    </source>
</evidence>
<evidence type="ECO:0000256" key="3">
    <source>
        <dbReference type="ARBA" id="ARBA00023136"/>
    </source>
</evidence>
<dbReference type="SUPFAM" id="SSF56601">
    <property type="entry name" value="beta-lactamase/transpeptidase-like"/>
    <property type="match status" value="1"/>
</dbReference>
<dbReference type="GO" id="GO:0008658">
    <property type="term" value="F:penicillin binding"/>
    <property type="evidence" value="ECO:0007669"/>
    <property type="project" value="InterPro"/>
</dbReference>
<organism evidence="8 9">
    <name type="scientific">Arachnia propionica</name>
    <dbReference type="NCBI Taxonomy" id="1750"/>
    <lineage>
        <taxon>Bacteria</taxon>
        <taxon>Bacillati</taxon>
        <taxon>Actinomycetota</taxon>
        <taxon>Actinomycetes</taxon>
        <taxon>Propionibacteriales</taxon>
        <taxon>Propionibacteriaceae</taxon>
        <taxon>Arachnia</taxon>
    </lineage>
</organism>
<dbReference type="InterPro" id="IPR036138">
    <property type="entry name" value="PBP_dimer_sf"/>
</dbReference>